<reference evidence="6 7" key="1">
    <citation type="submission" date="2014-06" db="EMBL/GenBank/DDBJ databases">
        <authorList>
            <person name="Swart Estienne"/>
        </authorList>
    </citation>
    <scope>NUCLEOTIDE SEQUENCE [LARGE SCALE GENOMIC DNA]</scope>
    <source>
        <strain evidence="6 7">130c</strain>
    </source>
</reference>
<comment type="pathway">
    <text evidence="1">Carbohydrate metabolism.</text>
</comment>
<evidence type="ECO:0000256" key="1">
    <source>
        <dbReference type="ARBA" id="ARBA00005007"/>
    </source>
</evidence>
<dbReference type="InParanoid" id="A0A078ATN7"/>
<dbReference type="SUPFAM" id="SSF48256">
    <property type="entry name" value="Citrate synthase"/>
    <property type="match status" value="1"/>
</dbReference>
<evidence type="ECO:0000256" key="5">
    <source>
        <dbReference type="RuleBase" id="RU000441"/>
    </source>
</evidence>
<name>A0A078ATN7_STYLE</name>
<dbReference type="PANTHER" id="PTHR42871:SF1">
    <property type="entry name" value="CITRATE SYNTHASE"/>
    <property type="match status" value="1"/>
</dbReference>
<accession>A0A078ATN7</accession>
<dbReference type="InterPro" id="IPR016143">
    <property type="entry name" value="Citrate_synth-like_sm_a-sub"/>
</dbReference>
<evidence type="ECO:0000313" key="7">
    <source>
        <dbReference type="Proteomes" id="UP000039865"/>
    </source>
</evidence>
<dbReference type="GO" id="GO:0046912">
    <property type="term" value="F:acyltransferase activity, acyl groups converted into alkyl on transfer"/>
    <property type="evidence" value="ECO:0007669"/>
    <property type="project" value="InterPro"/>
</dbReference>
<dbReference type="AlphaFoldDB" id="A0A078ATN7"/>
<sequence length="467" mass="52578">MESENSSPTKSSSNGNSLQQDYKNLVNFMKRVSLTHQDQDESETHSNFRQKLIPQVRPSKEGCKIELPTGEKVEIPILEGTVGPKSIDGRGFFEKTGLYTYDPGFTSTASCVSAITYIDGDLGQLWYRGYSIDQLAANCTFIETCFLLLYGELPSQRQLDEFENRVKDEMLVHEKIKDFYKGFSPNAHPMSIMCGIVGGLSSFYHEAVDVTDPKQREQYAIKLIAKMPTLAAIAFRTSKGLPIIPQVMVDALDKILILHADHEQNASTSTVRITGSSLANPFACISSGIASLWGPAHGGANEACLQMLDEIGSTENIPKYIAMAKDKNSSFRIMGFGHRVYKNFDPRAKEMQKMCHRVLQELNISNEGLFELAIELEKAALSDQYFISRKLYPNVDFYSGIVLQALKIPRDMFTVIFALARSIGWITQWNEMMSESIVKIGRPRQLYVGNKKRKYMDIKNRVSFDLF</sequence>
<dbReference type="InterPro" id="IPR016142">
    <property type="entry name" value="Citrate_synth-like_lrg_a-sub"/>
</dbReference>
<dbReference type="GO" id="GO:0006099">
    <property type="term" value="P:tricarboxylic acid cycle"/>
    <property type="evidence" value="ECO:0007669"/>
    <property type="project" value="UniProtKB-KW"/>
</dbReference>
<dbReference type="PRINTS" id="PR00143">
    <property type="entry name" value="CITRTSNTHASE"/>
</dbReference>
<dbReference type="Gene3D" id="1.10.580.10">
    <property type="entry name" value="Citrate Synthase, domain 1"/>
    <property type="match status" value="2"/>
</dbReference>
<keyword evidence="4 5" id="KW-0808">Transferase</keyword>
<dbReference type="InterPro" id="IPR036969">
    <property type="entry name" value="Citrate_synthase_sf"/>
</dbReference>
<dbReference type="Pfam" id="PF00285">
    <property type="entry name" value="Citrate_synt"/>
    <property type="match status" value="1"/>
</dbReference>
<evidence type="ECO:0000256" key="2">
    <source>
        <dbReference type="ARBA" id="ARBA00010566"/>
    </source>
</evidence>
<dbReference type="Proteomes" id="UP000039865">
    <property type="component" value="Unassembled WGS sequence"/>
</dbReference>
<dbReference type="OrthoDB" id="435022at2759"/>
<dbReference type="PROSITE" id="PS00480">
    <property type="entry name" value="CITRATE_SYNTHASE"/>
    <property type="match status" value="1"/>
</dbReference>
<protein>
    <recommendedName>
        <fullName evidence="5">Citrate synthase</fullName>
    </recommendedName>
</protein>
<evidence type="ECO:0000313" key="6">
    <source>
        <dbReference type="EMBL" id="CDW85790.1"/>
    </source>
</evidence>
<dbReference type="PANTHER" id="PTHR42871">
    <property type="entry name" value="CITRATE SYNTHASE"/>
    <property type="match status" value="1"/>
</dbReference>
<keyword evidence="7" id="KW-1185">Reference proteome</keyword>
<dbReference type="FunFam" id="1.10.230.10:FF:000002">
    <property type="entry name" value="Citrate synthase"/>
    <property type="match status" value="1"/>
</dbReference>
<proteinExistence type="inferred from homology"/>
<keyword evidence="3" id="KW-0816">Tricarboxylic acid cycle</keyword>
<dbReference type="OMA" id="SGVMAHW"/>
<evidence type="ECO:0000256" key="4">
    <source>
        <dbReference type="ARBA" id="ARBA00022679"/>
    </source>
</evidence>
<dbReference type="InterPro" id="IPR019810">
    <property type="entry name" value="Citrate_synthase_AS"/>
</dbReference>
<organism evidence="6 7">
    <name type="scientific">Stylonychia lemnae</name>
    <name type="common">Ciliate</name>
    <dbReference type="NCBI Taxonomy" id="5949"/>
    <lineage>
        <taxon>Eukaryota</taxon>
        <taxon>Sar</taxon>
        <taxon>Alveolata</taxon>
        <taxon>Ciliophora</taxon>
        <taxon>Intramacronucleata</taxon>
        <taxon>Spirotrichea</taxon>
        <taxon>Stichotrichia</taxon>
        <taxon>Sporadotrichida</taxon>
        <taxon>Oxytrichidae</taxon>
        <taxon>Stylonychinae</taxon>
        <taxon>Stylonychia</taxon>
    </lineage>
</organism>
<dbReference type="InterPro" id="IPR002020">
    <property type="entry name" value="Citrate_synthase"/>
</dbReference>
<dbReference type="Gene3D" id="2.20.28.60">
    <property type="match status" value="1"/>
</dbReference>
<dbReference type="Gene3D" id="1.10.230.10">
    <property type="entry name" value="Cytochrome P450-Terp, domain 2"/>
    <property type="match status" value="1"/>
</dbReference>
<dbReference type="EMBL" id="CCKQ01014055">
    <property type="protein sequence ID" value="CDW85790.1"/>
    <property type="molecule type" value="Genomic_DNA"/>
</dbReference>
<evidence type="ECO:0000256" key="3">
    <source>
        <dbReference type="ARBA" id="ARBA00022532"/>
    </source>
</evidence>
<gene>
    <name evidence="6" type="primary">Contig4585.g4896</name>
    <name evidence="6" type="ORF">STYLEM_14877</name>
</gene>
<comment type="similarity">
    <text evidence="2 5">Belongs to the citrate synthase family.</text>
</comment>